<gene>
    <name evidence="3" type="ORF">Rhe02_70110</name>
</gene>
<comment type="caution">
    <text evidence="3">The sequence shown here is derived from an EMBL/GenBank/DDBJ whole genome shotgun (WGS) entry which is preliminary data.</text>
</comment>
<dbReference type="EMBL" id="BONY01000058">
    <property type="protein sequence ID" value="GIH08944.1"/>
    <property type="molecule type" value="Genomic_DNA"/>
</dbReference>
<feature type="region of interest" description="Disordered" evidence="1">
    <location>
        <begin position="1"/>
        <end position="76"/>
    </location>
</feature>
<dbReference type="AlphaFoldDB" id="A0A8J3QFZ5"/>
<evidence type="ECO:0000313" key="3">
    <source>
        <dbReference type="EMBL" id="GIH08944.1"/>
    </source>
</evidence>
<keyword evidence="4" id="KW-1185">Reference proteome</keyword>
<evidence type="ECO:0000313" key="4">
    <source>
        <dbReference type="Proteomes" id="UP000612899"/>
    </source>
</evidence>
<keyword evidence="2" id="KW-0812">Transmembrane</keyword>
<keyword evidence="2" id="KW-1133">Transmembrane helix</keyword>
<proteinExistence type="predicted"/>
<feature type="transmembrane region" description="Helical" evidence="2">
    <location>
        <begin position="173"/>
        <end position="193"/>
    </location>
</feature>
<keyword evidence="2" id="KW-0472">Membrane</keyword>
<evidence type="ECO:0000256" key="1">
    <source>
        <dbReference type="SAM" id="MobiDB-lite"/>
    </source>
</evidence>
<feature type="transmembrane region" description="Helical" evidence="2">
    <location>
        <begin position="93"/>
        <end position="114"/>
    </location>
</feature>
<reference evidence="3" key="1">
    <citation type="submission" date="2021-01" db="EMBL/GenBank/DDBJ databases">
        <title>Whole genome shotgun sequence of Rhizocola hellebori NBRC 109834.</title>
        <authorList>
            <person name="Komaki H."/>
            <person name="Tamura T."/>
        </authorList>
    </citation>
    <scope>NUCLEOTIDE SEQUENCE</scope>
    <source>
        <strain evidence="3">NBRC 109834</strain>
    </source>
</reference>
<evidence type="ECO:0000256" key="2">
    <source>
        <dbReference type="SAM" id="Phobius"/>
    </source>
</evidence>
<organism evidence="3 4">
    <name type="scientific">Rhizocola hellebori</name>
    <dbReference type="NCBI Taxonomy" id="1392758"/>
    <lineage>
        <taxon>Bacteria</taxon>
        <taxon>Bacillati</taxon>
        <taxon>Actinomycetota</taxon>
        <taxon>Actinomycetes</taxon>
        <taxon>Micromonosporales</taxon>
        <taxon>Micromonosporaceae</taxon>
        <taxon>Rhizocola</taxon>
    </lineage>
</organism>
<protein>
    <submittedName>
        <fullName evidence="3">Uncharacterized protein</fullName>
    </submittedName>
</protein>
<dbReference type="Proteomes" id="UP000612899">
    <property type="component" value="Unassembled WGS sequence"/>
</dbReference>
<feature type="transmembrane region" description="Helical" evidence="2">
    <location>
        <begin position="146"/>
        <end position="166"/>
    </location>
</feature>
<sequence>MRRSPRSDDASAVETPDRSRHHLPNDSAGRYGPPEDPGYPGFHTYATSDLYDTNGEGERWPDNWASPQHDDDLDEEEMEDGFEAAARRDYWSVLMWTFGWYAVPIIVLVLRALFLPSQPDAACLAANLNGCSSPRADALAELFANAPLWCFALVGALTLALVLRWASDSWRAATIGFCAAVVSGGAVTVLYRIW</sequence>
<name>A0A8J3QFZ5_9ACTN</name>
<accession>A0A8J3QFZ5</accession>